<dbReference type="AlphaFoldDB" id="A0A852R4C9"/>
<dbReference type="Gene3D" id="3.90.660.10">
    <property type="match status" value="1"/>
</dbReference>
<feature type="binding site" evidence="3">
    <location>
        <position position="219"/>
    </location>
    <ligand>
        <name>FAD</name>
        <dbReference type="ChEBI" id="CHEBI:57692"/>
    </ligand>
</feature>
<dbReference type="Gene3D" id="3.50.50.60">
    <property type="entry name" value="FAD/NAD(P)-binding domain"/>
    <property type="match status" value="1"/>
</dbReference>
<gene>
    <name evidence="5" type="ORF">BJ960_002400</name>
</gene>
<proteinExistence type="predicted"/>
<dbReference type="InterPro" id="IPR050281">
    <property type="entry name" value="Flavin_monoamine_oxidase"/>
</dbReference>
<dbReference type="GO" id="GO:0016491">
    <property type="term" value="F:oxidoreductase activity"/>
    <property type="evidence" value="ECO:0007669"/>
    <property type="project" value="UniProtKB-KW"/>
</dbReference>
<name>A0A852R4C9_9MICO</name>
<dbReference type="RefSeq" id="WP_185987455.1">
    <property type="nucleotide sequence ID" value="NZ_BAAALZ010000001.1"/>
</dbReference>
<dbReference type="SUPFAM" id="SSF54373">
    <property type="entry name" value="FAD-linked reductases, C-terminal domain"/>
    <property type="match status" value="1"/>
</dbReference>
<reference evidence="5 6" key="1">
    <citation type="submission" date="2020-07" db="EMBL/GenBank/DDBJ databases">
        <title>Sequencing the genomes of 1000 actinobacteria strains.</title>
        <authorList>
            <person name="Klenk H.-P."/>
        </authorList>
    </citation>
    <scope>NUCLEOTIDE SEQUENCE [LARGE SCALE GENOMIC DNA]</scope>
    <source>
        <strain evidence="5 6">DSM 17380</strain>
    </source>
</reference>
<keyword evidence="2" id="KW-0560">Oxidoreductase</keyword>
<protein>
    <submittedName>
        <fullName evidence="5">Monoamine oxidase</fullName>
    </submittedName>
</protein>
<keyword evidence="6" id="KW-1185">Reference proteome</keyword>
<dbReference type="SUPFAM" id="SSF51905">
    <property type="entry name" value="FAD/NAD(P)-binding domain"/>
    <property type="match status" value="1"/>
</dbReference>
<dbReference type="Pfam" id="PF01593">
    <property type="entry name" value="Amino_oxidase"/>
    <property type="match status" value="1"/>
</dbReference>
<comment type="caution">
    <text evidence="5">The sequence shown here is derived from an EMBL/GenBank/DDBJ whole genome shotgun (WGS) entry which is preliminary data.</text>
</comment>
<dbReference type="PANTHER" id="PTHR10742:SF410">
    <property type="entry name" value="LYSINE-SPECIFIC HISTONE DEMETHYLASE 2"/>
    <property type="match status" value="1"/>
</dbReference>
<dbReference type="InterPro" id="IPR001613">
    <property type="entry name" value="Flavin_amine_oxidase"/>
</dbReference>
<dbReference type="InterPro" id="IPR002937">
    <property type="entry name" value="Amino_oxidase"/>
</dbReference>
<evidence type="ECO:0000313" key="5">
    <source>
        <dbReference type="EMBL" id="NYD27597.1"/>
    </source>
</evidence>
<dbReference type="InterPro" id="IPR036188">
    <property type="entry name" value="FAD/NAD-bd_sf"/>
</dbReference>
<evidence type="ECO:0000259" key="4">
    <source>
        <dbReference type="Pfam" id="PF01593"/>
    </source>
</evidence>
<evidence type="ECO:0000256" key="2">
    <source>
        <dbReference type="ARBA" id="ARBA00023002"/>
    </source>
</evidence>
<feature type="binding site" evidence="3">
    <location>
        <position position="334"/>
    </location>
    <ligand>
        <name>substrate</name>
    </ligand>
</feature>
<evidence type="ECO:0000256" key="1">
    <source>
        <dbReference type="ARBA" id="ARBA00001974"/>
    </source>
</evidence>
<evidence type="ECO:0000256" key="3">
    <source>
        <dbReference type="PIRSR" id="PIRSR601613-1"/>
    </source>
</evidence>
<dbReference type="Proteomes" id="UP000586095">
    <property type="component" value="Unassembled WGS sequence"/>
</dbReference>
<dbReference type="EMBL" id="JACCBD010000001">
    <property type="protein sequence ID" value="NYD27597.1"/>
    <property type="molecule type" value="Genomic_DNA"/>
</dbReference>
<organism evidence="5 6">
    <name type="scientific">Leucobacter aridicollis</name>
    <dbReference type="NCBI Taxonomy" id="283878"/>
    <lineage>
        <taxon>Bacteria</taxon>
        <taxon>Bacillati</taxon>
        <taxon>Actinomycetota</taxon>
        <taxon>Actinomycetes</taxon>
        <taxon>Micrococcales</taxon>
        <taxon>Microbacteriaceae</taxon>
        <taxon>Leucobacter</taxon>
    </lineage>
</organism>
<comment type="cofactor">
    <cofactor evidence="1">
        <name>FAD</name>
        <dbReference type="ChEBI" id="CHEBI:57692"/>
    </cofactor>
</comment>
<sequence>MERFDTIVVGAGVAGLTAARLLAHAGQRVTVLEARNRIGGRLHSERIGGRVTDVGGSWIHGITDSSVHAVAVGLGLDMAEFTVGGYQAGGRPIAYYGPTGERLSAAARAAFVADVAAVDRRLAAVVQALPAGHTYAAASATAVEAVARQSGWDDARAARVSEYLAHRAEEQYGVDASLLDAHGLDDDEVDGDEVVFPGGYDALASGIGRGIDVRLEHTVRAIRWAAVPGTDPAIAPVTVDTGAGEFHADRVVVTVPVGVLRSGAIAFEPSLPDDVSGPLSRLTMNAFEKVFLRFDEPFWDRDVYAIRRQGERAAWWHSWYDLTRLGGGPTLLTFAAGDCALATRGWSDERITGSVMSALRDIYGPDVPDPTEVRVTRWQDDEFSRGSYAYMTVGSTPADHERIAAPLGGPSTPTGAARDWATATLHIAGEATWQDDPATVTAALESGRRAAARILGETPPLSALWAQ</sequence>
<evidence type="ECO:0000313" key="6">
    <source>
        <dbReference type="Proteomes" id="UP000586095"/>
    </source>
</evidence>
<dbReference type="PRINTS" id="PR00757">
    <property type="entry name" value="AMINEOXDASEF"/>
</dbReference>
<feature type="domain" description="Amine oxidase" evidence="4">
    <location>
        <begin position="13"/>
        <end position="455"/>
    </location>
</feature>
<dbReference type="PANTHER" id="PTHR10742">
    <property type="entry name" value="FLAVIN MONOAMINE OXIDASE"/>
    <property type="match status" value="1"/>
</dbReference>
<accession>A0A852R4C9</accession>
<feature type="binding site" evidence="3">
    <location>
        <begin position="33"/>
        <end position="34"/>
    </location>
    <ligand>
        <name>FAD</name>
        <dbReference type="ChEBI" id="CHEBI:57692"/>
    </ligand>
</feature>